<dbReference type="KEGG" id="pbp:STSP1_00660"/>
<keyword evidence="4" id="KW-1185">Reference proteome</keyword>
<name>A0A1W6LKN0_9BACT</name>
<dbReference type="PANTHER" id="PTHR43245:SF55">
    <property type="entry name" value="NAD(P)-BINDING DOMAIN-CONTAINING PROTEIN"/>
    <property type="match status" value="1"/>
</dbReference>
<dbReference type="InterPro" id="IPR001509">
    <property type="entry name" value="Epimerase_deHydtase"/>
</dbReference>
<dbReference type="Proteomes" id="UP000193334">
    <property type="component" value="Chromosome"/>
</dbReference>
<organism evidence="3 4">
    <name type="scientific">Sedimentisphaera salicampi</name>
    <dbReference type="NCBI Taxonomy" id="1941349"/>
    <lineage>
        <taxon>Bacteria</taxon>
        <taxon>Pseudomonadati</taxon>
        <taxon>Planctomycetota</taxon>
        <taxon>Phycisphaerae</taxon>
        <taxon>Sedimentisphaerales</taxon>
        <taxon>Sedimentisphaeraceae</taxon>
        <taxon>Sedimentisphaera</taxon>
    </lineage>
</organism>
<dbReference type="SUPFAM" id="SSF51182">
    <property type="entry name" value="RmlC-like cupins"/>
    <property type="match status" value="1"/>
</dbReference>
<dbReference type="SUPFAM" id="SSF51735">
    <property type="entry name" value="NAD(P)-binding Rossmann-fold domains"/>
    <property type="match status" value="1"/>
</dbReference>
<feature type="domain" description="Capsular polysaccharide assembling protein CapF C-terminal" evidence="2">
    <location>
        <begin position="256"/>
        <end position="365"/>
    </location>
</feature>
<proteinExistence type="predicted"/>
<dbReference type="STRING" id="1941349.STSP1_00660"/>
<evidence type="ECO:0000313" key="3">
    <source>
        <dbReference type="EMBL" id="ARN56284.1"/>
    </source>
</evidence>
<feature type="domain" description="NAD-dependent epimerase/dehydratase" evidence="1">
    <location>
        <begin position="5"/>
        <end position="166"/>
    </location>
</feature>
<dbReference type="CDD" id="cd07007">
    <property type="entry name" value="cupin_CapF-like_C"/>
    <property type="match status" value="1"/>
</dbReference>
<dbReference type="PANTHER" id="PTHR43245">
    <property type="entry name" value="BIFUNCTIONAL POLYMYXIN RESISTANCE PROTEIN ARNA"/>
    <property type="match status" value="1"/>
</dbReference>
<dbReference type="AlphaFoldDB" id="A0A1W6LKN0"/>
<dbReference type="RefSeq" id="WP_085754988.1">
    <property type="nucleotide sequence ID" value="NZ_CP021023.1"/>
</dbReference>
<evidence type="ECO:0000313" key="4">
    <source>
        <dbReference type="Proteomes" id="UP000193334"/>
    </source>
</evidence>
<accession>A0A1W6LKN0</accession>
<dbReference type="Pfam" id="PF14667">
    <property type="entry name" value="Polysacc_synt_C"/>
    <property type="match status" value="1"/>
</dbReference>
<dbReference type="InterPro" id="IPR011051">
    <property type="entry name" value="RmlC_Cupin_sf"/>
</dbReference>
<reference evidence="4" key="1">
    <citation type="submission" date="2017-04" db="EMBL/GenBank/DDBJ databases">
        <title>Comparative genomics and description of representatives of a novel lineage of planctomycetes thriving in anoxic sediments.</title>
        <authorList>
            <person name="Spring S."/>
            <person name="Bunk B."/>
            <person name="Sproer C."/>
        </authorList>
    </citation>
    <scope>NUCLEOTIDE SEQUENCE [LARGE SCALE GENOMIC DNA]</scope>
    <source>
        <strain evidence="4">ST-PulAB-D4</strain>
    </source>
</reference>
<dbReference type="Gene3D" id="2.60.120.10">
    <property type="entry name" value="Jelly Rolls"/>
    <property type="match status" value="1"/>
</dbReference>
<evidence type="ECO:0000259" key="1">
    <source>
        <dbReference type="Pfam" id="PF01370"/>
    </source>
</evidence>
<evidence type="ECO:0000259" key="2">
    <source>
        <dbReference type="Pfam" id="PF14667"/>
    </source>
</evidence>
<protein>
    <submittedName>
        <fullName evidence="3">NAD dependent epimerase/dehydratase family protein</fullName>
    </submittedName>
</protein>
<gene>
    <name evidence="3" type="ORF">STSP1_00660</name>
</gene>
<sequence>MNVGITGKSGFVGGHLEKRLAREEDIEVLPFEDSYYDDERKLIDFASNADVIVHLAGVNRDEPDVIYNKNIELMQKLLDAADRSGSKPKILFSSTTQIERDNPYGKGKLAAMQILEKWCGEHDSAGVSMVVPNVFGDGGKPFYNSVVATFCHQVARGEQPEIKVDGQLSMIHINYLVDDICGLIRENTSGCRVEHIKPRVEGVRVSEILELLQRFKRAYSDGFVPSFSSDFERDLYNTFVTYMDSSDWQKNLKSSSDDRGSFVEVYKFEEAGQVSFSTTKPGITRGNHYHTRKSEKFCVVSGKASIKLRRIGTEKIIEYNVSGDEPSWVEMPVNYTHNITNTGKTELVTLFWISEPFDPKDPDTFYEEV</sequence>
<dbReference type="Gene3D" id="3.40.50.720">
    <property type="entry name" value="NAD(P)-binding Rossmann-like Domain"/>
    <property type="match status" value="1"/>
</dbReference>
<dbReference type="InterPro" id="IPR050177">
    <property type="entry name" value="Lipid_A_modif_metabolic_enz"/>
</dbReference>
<dbReference type="InterPro" id="IPR036291">
    <property type="entry name" value="NAD(P)-bd_dom_sf"/>
</dbReference>
<dbReference type="Pfam" id="PF01370">
    <property type="entry name" value="Epimerase"/>
    <property type="match status" value="1"/>
</dbReference>
<dbReference type="InterPro" id="IPR029303">
    <property type="entry name" value="CapF_C"/>
</dbReference>
<dbReference type="EMBL" id="CP021023">
    <property type="protein sequence ID" value="ARN56284.1"/>
    <property type="molecule type" value="Genomic_DNA"/>
</dbReference>
<dbReference type="InterPro" id="IPR014710">
    <property type="entry name" value="RmlC-like_jellyroll"/>
</dbReference>